<gene>
    <name evidence="3" type="ORF">SAMN06296378_2047</name>
</gene>
<dbReference type="InterPro" id="IPR051804">
    <property type="entry name" value="Carb_Metab_Reg_Kinase/Isom"/>
</dbReference>
<dbReference type="Proteomes" id="UP000219440">
    <property type="component" value="Unassembled WGS sequence"/>
</dbReference>
<dbReference type="RefSeq" id="WP_097061131.1">
    <property type="nucleotide sequence ID" value="NZ_BMLC01000005.1"/>
</dbReference>
<dbReference type="PANTHER" id="PTHR42742:SF3">
    <property type="entry name" value="FRUCTOKINASE"/>
    <property type="match status" value="1"/>
</dbReference>
<accession>A0A2C8ZVB0</accession>
<reference evidence="3 4" key="1">
    <citation type="submission" date="2017-09" db="EMBL/GenBank/DDBJ databases">
        <authorList>
            <person name="Ehlers B."/>
            <person name="Leendertz F.H."/>
        </authorList>
    </citation>
    <scope>NUCLEOTIDE SEQUENCE [LARGE SCALE GENOMIC DNA]</scope>
    <source>
        <strain evidence="3 4">CGMCC 1.05381</strain>
    </source>
</reference>
<sequence length="349" mass="37388">MNPLVLAPNLIDHFYRGGDRIAALRGIEQTSEYQPEEWLGSTVSRVGEARSGLASTLSGELLRDLVAADRAGWIGAGHEGASSTSDVGLLVKLLDARQRLPVHVHPERAFAVSHLDCPYGKTEAWFVLDAEPGAAVYVGWNTRVDRAELERRMNVQDSEWMLAHMNRVEVERGMGILIPAGTAHAIDGGIFVAEVQEPTDFSILLEWSITTSTRDDSHLGLGFDTVLPAVSVDALGASELESLVVRHDLNVRTPVPVSLLPELADPYFRLHQVTAGPENTARVNSGFAVALVLEGSGAIEGTGEIEFSAGEVFAVPASFGPWRARGLGQLLVASPGAGWPTSMSEGGIR</sequence>
<dbReference type="EMBL" id="OCST01000004">
    <property type="protein sequence ID" value="SOE69745.1"/>
    <property type="molecule type" value="Genomic_DNA"/>
</dbReference>
<evidence type="ECO:0000256" key="1">
    <source>
        <dbReference type="ARBA" id="ARBA00022723"/>
    </source>
</evidence>
<dbReference type="InterPro" id="IPR014710">
    <property type="entry name" value="RmlC-like_jellyroll"/>
</dbReference>
<evidence type="ECO:0000256" key="2">
    <source>
        <dbReference type="ARBA" id="ARBA00022833"/>
    </source>
</evidence>
<organism evidence="3 4">
    <name type="scientific">Salinibacterium xinjiangense</name>
    <dbReference type="NCBI Taxonomy" id="386302"/>
    <lineage>
        <taxon>Bacteria</taxon>
        <taxon>Bacillati</taxon>
        <taxon>Actinomycetota</taxon>
        <taxon>Actinomycetes</taxon>
        <taxon>Micrococcales</taxon>
        <taxon>Microbacteriaceae</taxon>
        <taxon>Salinibacterium</taxon>
    </lineage>
</organism>
<protein>
    <submittedName>
        <fullName evidence="3">Mannose-6-phosphate isomerase</fullName>
    </submittedName>
</protein>
<dbReference type="CDD" id="cd07010">
    <property type="entry name" value="cupin_PMI_type_I_N_bac"/>
    <property type="match status" value="1"/>
</dbReference>
<dbReference type="Gene3D" id="2.60.120.10">
    <property type="entry name" value="Jelly Rolls"/>
    <property type="match status" value="2"/>
</dbReference>
<dbReference type="GO" id="GO:0016853">
    <property type="term" value="F:isomerase activity"/>
    <property type="evidence" value="ECO:0007669"/>
    <property type="project" value="UniProtKB-KW"/>
</dbReference>
<dbReference type="SUPFAM" id="SSF51182">
    <property type="entry name" value="RmlC-like cupins"/>
    <property type="match status" value="1"/>
</dbReference>
<dbReference type="OrthoDB" id="9808275at2"/>
<dbReference type="AlphaFoldDB" id="A0A2C8ZVB0"/>
<evidence type="ECO:0000313" key="3">
    <source>
        <dbReference type="EMBL" id="SOE69745.1"/>
    </source>
</evidence>
<keyword evidence="4" id="KW-1185">Reference proteome</keyword>
<dbReference type="PANTHER" id="PTHR42742">
    <property type="entry name" value="TRANSCRIPTIONAL REPRESSOR MPRA"/>
    <property type="match status" value="1"/>
</dbReference>
<dbReference type="InterPro" id="IPR011051">
    <property type="entry name" value="RmlC_Cupin_sf"/>
</dbReference>
<keyword evidence="1" id="KW-0479">Metal-binding</keyword>
<name>A0A2C8ZVB0_9MICO</name>
<dbReference type="GO" id="GO:0046872">
    <property type="term" value="F:metal ion binding"/>
    <property type="evidence" value="ECO:0007669"/>
    <property type="project" value="UniProtKB-KW"/>
</dbReference>
<keyword evidence="2" id="KW-0862">Zinc</keyword>
<evidence type="ECO:0000313" key="4">
    <source>
        <dbReference type="Proteomes" id="UP000219440"/>
    </source>
</evidence>
<keyword evidence="3" id="KW-0413">Isomerase</keyword>
<proteinExistence type="predicted"/>